<dbReference type="EMBL" id="OU895879">
    <property type="protein sequence ID" value="CAG9808966.1"/>
    <property type="molecule type" value="Genomic_DNA"/>
</dbReference>
<evidence type="ECO:0000256" key="11">
    <source>
        <dbReference type="SAM" id="MobiDB-lite"/>
    </source>
</evidence>
<dbReference type="GO" id="GO:0005743">
    <property type="term" value="C:mitochondrial inner membrane"/>
    <property type="evidence" value="ECO:0007669"/>
    <property type="project" value="UniProtKB-SubCell"/>
</dbReference>
<keyword evidence="13" id="KW-1185">Reference proteome</keyword>
<evidence type="ECO:0000256" key="5">
    <source>
        <dbReference type="ARBA" id="ARBA00022781"/>
    </source>
</evidence>
<comment type="similarity">
    <text evidence="2 10">Belongs to the ATPase d subunit family.</text>
</comment>
<dbReference type="GO" id="GO:0045259">
    <property type="term" value="C:proton-transporting ATP synthase complex"/>
    <property type="evidence" value="ECO:0007669"/>
    <property type="project" value="UniProtKB-KW"/>
</dbReference>
<dbReference type="Gene3D" id="6.10.280.70">
    <property type="match status" value="1"/>
</dbReference>
<protein>
    <recommendedName>
        <fullName evidence="10">ATP synthase subunit d, mitochondrial</fullName>
    </recommendedName>
</protein>
<dbReference type="PANTHER" id="PTHR12700">
    <property type="entry name" value="ATP SYNTHASE SUBUNIT D, MITOCHONDRIAL"/>
    <property type="match status" value="1"/>
</dbReference>
<reference evidence="12" key="1">
    <citation type="submission" date="2022-01" db="EMBL/GenBank/DDBJ databases">
        <authorList>
            <person name="King R."/>
        </authorList>
    </citation>
    <scope>NUCLEOTIDE SEQUENCE</scope>
</reference>
<evidence type="ECO:0000256" key="4">
    <source>
        <dbReference type="ARBA" id="ARBA00022547"/>
    </source>
</evidence>
<feature type="compositionally biased region" description="Basic and acidic residues" evidence="11">
    <location>
        <begin position="157"/>
        <end position="172"/>
    </location>
</feature>
<keyword evidence="8 10" id="KW-0496">Mitochondrion</keyword>
<dbReference type="AlphaFoldDB" id="A0A9N9WX32"/>
<dbReference type="InterPro" id="IPR036228">
    <property type="entry name" value="ATP_synth_F0_dsu_sf_mt"/>
</dbReference>
<dbReference type="OrthoDB" id="35799at2759"/>
<name>A0A9N9WX32_9DIPT</name>
<reference evidence="12" key="2">
    <citation type="submission" date="2022-10" db="EMBL/GenBank/DDBJ databases">
        <authorList>
            <consortium name="ENA_rothamsted_submissions"/>
            <consortium name="culmorum"/>
            <person name="King R."/>
        </authorList>
    </citation>
    <scope>NUCLEOTIDE SEQUENCE</scope>
</reference>
<dbReference type="Pfam" id="PF05873">
    <property type="entry name" value="Mt_ATP-synt_D"/>
    <property type="match status" value="1"/>
</dbReference>
<dbReference type="Proteomes" id="UP001153620">
    <property type="component" value="Chromosome 3"/>
</dbReference>
<evidence type="ECO:0000256" key="3">
    <source>
        <dbReference type="ARBA" id="ARBA00022448"/>
    </source>
</evidence>
<keyword evidence="9 10" id="KW-0472">Membrane</keyword>
<gene>
    <name evidence="12" type="ORF">CHIRRI_LOCUS11799</name>
</gene>
<evidence type="ECO:0000313" key="12">
    <source>
        <dbReference type="EMBL" id="CAG9808966.1"/>
    </source>
</evidence>
<evidence type="ECO:0000313" key="13">
    <source>
        <dbReference type="Proteomes" id="UP001153620"/>
    </source>
</evidence>
<keyword evidence="3 10" id="KW-0813">Transport</keyword>
<sequence>MASRRIAASSINWAALAERVPPTQRTNFTAFKSKSDKYLRSVLANPENPPKLDWAAYKNKVPIAGMVDTFQKQYEALKIPYPADNVSSQVDQQKQQVAKEIDGFKNESNGRIAKHEASINHLKSLLPFNQMTMEDFAEAFPDQAMDPINKPTFWPHDAAEQEPRKEPDSHDH</sequence>
<dbReference type="SUPFAM" id="SSF161065">
    <property type="entry name" value="ATP synthase D chain-like"/>
    <property type="match status" value="1"/>
</dbReference>
<comment type="function">
    <text evidence="10">Mitochondrial membrane ATP synthase (F(1)F(0) ATP synthase or Complex V) produces ATP from ADP in the presence of a proton gradient across the membrane which is generated by electron transport complexes of the respiratory chain. F-type ATPases consist of two structural domains, F(1) - containing the extramembraneous catalytic core, and F(0) - containing the membrane proton channel, linked together by a central stalk and a peripheral stalk. During catalysis, ATP synthesis in the catalytic domain of F(1) is coupled via a rotary mechanism of the central stalk subunits to proton translocation.</text>
</comment>
<organism evidence="12 13">
    <name type="scientific">Chironomus riparius</name>
    <dbReference type="NCBI Taxonomy" id="315576"/>
    <lineage>
        <taxon>Eukaryota</taxon>
        <taxon>Metazoa</taxon>
        <taxon>Ecdysozoa</taxon>
        <taxon>Arthropoda</taxon>
        <taxon>Hexapoda</taxon>
        <taxon>Insecta</taxon>
        <taxon>Pterygota</taxon>
        <taxon>Neoptera</taxon>
        <taxon>Endopterygota</taxon>
        <taxon>Diptera</taxon>
        <taxon>Nematocera</taxon>
        <taxon>Chironomoidea</taxon>
        <taxon>Chironomidae</taxon>
        <taxon>Chironominae</taxon>
        <taxon>Chironomus</taxon>
    </lineage>
</organism>
<comment type="subcellular location">
    <subcellularLocation>
        <location evidence="1 10">Mitochondrion inner membrane</location>
    </subcellularLocation>
</comment>
<dbReference type="PIRSF" id="PIRSF005514">
    <property type="entry name" value="ATPase_F0_D_mt"/>
    <property type="match status" value="1"/>
</dbReference>
<accession>A0A9N9WX32</accession>
<feature type="region of interest" description="Disordered" evidence="11">
    <location>
        <begin position="142"/>
        <end position="172"/>
    </location>
</feature>
<evidence type="ECO:0000256" key="7">
    <source>
        <dbReference type="ARBA" id="ARBA00023065"/>
    </source>
</evidence>
<dbReference type="InterPro" id="IPR008689">
    <property type="entry name" value="ATP_synth_F0_dsu_mt"/>
</dbReference>
<keyword evidence="5 10" id="KW-0375">Hydrogen ion transport</keyword>
<evidence type="ECO:0000256" key="1">
    <source>
        <dbReference type="ARBA" id="ARBA00004273"/>
    </source>
</evidence>
<evidence type="ECO:0000256" key="2">
    <source>
        <dbReference type="ARBA" id="ARBA00006842"/>
    </source>
</evidence>
<dbReference type="GO" id="GO:0015078">
    <property type="term" value="F:proton transmembrane transporter activity"/>
    <property type="evidence" value="ECO:0007669"/>
    <property type="project" value="InterPro"/>
</dbReference>
<evidence type="ECO:0000256" key="8">
    <source>
        <dbReference type="ARBA" id="ARBA00023128"/>
    </source>
</evidence>
<proteinExistence type="inferred from homology"/>
<dbReference type="GO" id="GO:0015986">
    <property type="term" value="P:proton motive force-driven ATP synthesis"/>
    <property type="evidence" value="ECO:0007669"/>
    <property type="project" value="UniProtKB-UniRule"/>
</dbReference>
<keyword evidence="6 10" id="KW-0999">Mitochondrion inner membrane</keyword>
<evidence type="ECO:0000256" key="9">
    <source>
        <dbReference type="ARBA" id="ARBA00023136"/>
    </source>
</evidence>
<evidence type="ECO:0000256" key="10">
    <source>
        <dbReference type="PIRNR" id="PIRNR005514"/>
    </source>
</evidence>
<keyword evidence="7 10" id="KW-0406">Ion transport</keyword>
<evidence type="ECO:0000256" key="6">
    <source>
        <dbReference type="ARBA" id="ARBA00022792"/>
    </source>
</evidence>
<keyword evidence="4" id="KW-0138">CF(0)</keyword>